<accession>R9PI94</accession>
<organism evidence="2 3">
    <name type="scientific">Pseudozyma hubeiensis (strain SY62)</name>
    <name type="common">Yeast</name>
    <dbReference type="NCBI Taxonomy" id="1305764"/>
    <lineage>
        <taxon>Eukaryota</taxon>
        <taxon>Fungi</taxon>
        <taxon>Dikarya</taxon>
        <taxon>Basidiomycota</taxon>
        <taxon>Ustilaginomycotina</taxon>
        <taxon>Ustilaginomycetes</taxon>
        <taxon>Ustilaginales</taxon>
        <taxon>Ustilaginaceae</taxon>
        <taxon>Pseudozyma</taxon>
    </lineage>
</organism>
<dbReference type="AlphaFoldDB" id="R9PI94"/>
<gene>
    <name evidence="2" type="ORF">PHSY_005393</name>
</gene>
<protein>
    <submittedName>
        <fullName evidence="2">Uncharacterized protein</fullName>
    </submittedName>
</protein>
<dbReference type="HOGENOM" id="CLU_1315909_0_0_1"/>
<dbReference type="RefSeq" id="XP_012191392.1">
    <property type="nucleotide sequence ID" value="XM_012336002.1"/>
</dbReference>
<name>R9PI94_PSEHS</name>
<feature type="region of interest" description="Disordered" evidence="1">
    <location>
        <begin position="1"/>
        <end position="36"/>
    </location>
</feature>
<evidence type="ECO:0000313" key="2">
    <source>
        <dbReference type="EMBL" id="GAC97805.1"/>
    </source>
</evidence>
<evidence type="ECO:0000256" key="1">
    <source>
        <dbReference type="SAM" id="MobiDB-lite"/>
    </source>
</evidence>
<sequence>MRHSRRRGPPQLSSRSEPSEANKTKAKQSQGKAVGVHKDRYESAGERFGYHFACICSDRTGSKRHCMRLAAAPKFQVAQVGGQFDSTWGSSKSYLLSASNAEAFAKECEAESFAFGRKGGPVRRQICQTQIMPAIHSGSPSQSHTTRSLEYLRSRPSRQDDLFQNVDRRYWIISHFNTCGRAQQRTASTACARRSDIRQYDDGEWKDPE</sequence>
<reference evidence="3" key="1">
    <citation type="journal article" date="2013" name="Genome Announc.">
        <title>Draft genome sequence of the basidiomycetous yeast-like fungus Pseudozyma hubeiensis SY62, which produces an abundant amount of the biosurfactant mannosylerythritol lipids.</title>
        <authorList>
            <person name="Konishi M."/>
            <person name="Hatada Y."/>
            <person name="Horiuchi J."/>
        </authorList>
    </citation>
    <scope>NUCLEOTIDE SEQUENCE [LARGE SCALE GENOMIC DNA]</scope>
    <source>
        <strain evidence="3">SY62</strain>
    </source>
</reference>
<proteinExistence type="predicted"/>
<dbReference type="EMBL" id="DF238812">
    <property type="protein sequence ID" value="GAC97805.1"/>
    <property type="molecule type" value="Genomic_DNA"/>
</dbReference>
<dbReference type="Proteomes" id="UP000014071">
    <property type="component" value="Unassembled WGS sequence"/>
</dbReference>
<keyword evidence="3" id="KW-1185">Reference proteome</keyword>
<dbReference type="GeneID" id="24110671"/>
<evidence type="ECO:0000313" key="3">
    <source>
        <dbReference type="Proteomes" id="UP000014071"/>
    </source>
</evidence>